<comment type="caution">
    <text evidence="1">The sequence shown here is derived from an EMBL/GenBank/DDBJ whole genome shotgun (WGS) entry which is preliminary data.</text>
</comment>
<organism evidence="1 2">
    <name type="scientific">Culex pipiens pipiens</name>
    <name type="common">Northern house mosquito</name>
    <dbReference type="NCBI Taxonomy" id="38569"/>
    <lineage>
        <taxon>Eukaryota</taxon>
        <taxon>Metazoa</taxon>
        <taxon>Ecdysozoa</taxon>
        <taxon>Arthropoda</taxon>
        <taxon>Hexapoda</taxon>
        <taxon>Insecta</taxon>
        <taxon>Pterygota</taxon>
        <taxon>Neoptera</taxon>
        <taxon>Endopterygota</taxon>
        <taxon>Diptera</taxon>
        <taxon>Nematocera</taxon>
        <taxon>Culicoidea</taxon>
        <taxon>Culicidae</taxon>
        <taxon>Culicinae</taxon>
        <taxon>Culicini</taxon>
        <taxon>Culex</taxon>
        <taxon>Culex</taxon>
    </lineage>
</organism>
<name>A0ABD1DVP0_CULPP</name>
<dbReference type="Proteomes" id="UP001562425">
    <property type="component" value="Unassembled WGS sequence"/>
</dbReference>
<sequence>MSVVWTQCSIYQDVPGDAVRAGHDQDGSPIFVGRAALNETLTLPAKIIPDKQAAYVSHNGSELSVTHFEILRGTGFTWVQGSYGNVPSGAVPGGNSSSGELLYIGRAHHEDSLTLGKIHRSHGCMYIPFDGAELSFQEYEVLVKQQ</sequence>
<dbReference type="PANTHER" id="PTHR31649:SF10">
    <property type="entry name" value="IP19903P-RELATED"/>
    <property type="match status" value="1"/>
</dbReference>
<evidence type="ECO:0000313" key="1">
    <source>
        <dbReference type="EMBL" id="KAL1403809.1"/>
    </source>
</evidence>
<proteinExistence type="predicted"/>
<evidence type="ECO:0000313" key="2">
    <source>
        <dbReference type="Proteomes" id="UP001562425"/>
    </source>
</evidence>
<dbReference type="EMBL" id="JBEHCU010001118">
    <property type="protein sequence ID" value="KAL1403809.1"/>
    <property type="molecule type" value="Genomic_DNA"/>
</dbReference>
<gene>
    <name evidence="1" type="ORF">pipiens_001758</name>
</gene>
<dbReference type="PANTHER" id="PTHR31649">
    <property type="entry name" value="AGAP009604-PA"/>
    <property type="match status" value="1"/>
</dbReference>
<dbReference type="AlphaFoldDB" id="A0ABD1DVP0"/>
<keyword evidence="2" id="KW-1185">Reference proteome</keyword>
<dbReference type="Pfam" id="PF11901">
    <property type="entry name" value="DM9"/>
    <property type="match status" value="1"/>
</dbReference>
<dbReference type="InterPro" id="IPR006616">
    <property type="entry name" value="DM9_repeat"/>
</dbReference>
<reference evidence="1 2" key="1">
    <citation type="submission" date="2024-05" db="EMBL/GenBank/DDBJ databases">
        <title>Culex pipiens pipiens assembly and annotation.</title>
        <authorList>
            <person name="Alout H."/>
            <person name="Durand T."/>
        </authorList>
    </citation>
    <scope>NUCLEOTIDE SEQUENCE [LARGE SCALE GENOMIC DNA]</scope>
    <source>
        <strain evidence="1">HA-2024</strain>
        <tissue evidence="1">Whole body</tissue>
    </source>
</reference>
<dbReference type="SMART" id="SM00696">
    <property type="entry name" value="DM9"/>
    <property type="match status" value="2"/>
</dbReference>
<accession>A0ABD1DVP0</accession>
<protein>
    <submittedName>
        <fullName evidence="1">Uncharacterized protein</fullName>
    </submittedName>
</protein>